<evidence type="ECO:0000256" key="1">
    <source>
        <dbReference type="SAM" id="SignalP"/>
    </source>
</evidence>
<name>A0A136IZB7_9PEZI</name>
<protein>
    <submittedName>
        <fullName evidence="2">Oxidoreductase</fullName>
    </submittedName>
</protein>
<dbReference type="CDD" id="cd15482">
    <property type="entry name" value="Sialidase_non-viral"/>
    <property type="match status" value="1"/>
</dbReference>
<dbReference type="InterPro" id="IPR036278">
    <property type="entry name" value="Sialidase_sf"/>
</dbReference>
<keyword evidence="3" id="KW-1185">Reference proteome</keyword>
<feature type="signal peptide" evidence="1">
    <location>
        <begin position="1"/>
        <end position="19"/>
    </location>
</feature>
<dbReference type="OrthoDB" id="3679835at2759"/>
<keyword evidence="1" id="KW-0732">Signal</keyword>
<feature type="chain" id="PRO_5007293291" evidence="1">
    <location>
        <begin position="20"/>
        <end position="359"/>
    </location>
</feature>
<proteinExistence type="predicted"/>
<organism evidence="2 3">
    <name type="scientific">Microdochium bolleyi</name>
    <dbReference type="NCBI Taxonomy" id="196109"/>
    <lineage>
        <taxon>Eukaryota</taxon>
        <taxon>Fungi</taxon>
        <taxon>Dikarya</taxon>
        <taxon>Ascomycota</taxon>
        <taxon>Pezizomycotina</taxon>
        <taxon>Sordariomycetes</taxon>
        <taxon>Xylariomycetidae</taxon>
        <taxon>Xylariales</taxon>
        <taxon>Microdochiaceae</taxon>
        <taxon>Microdochium</taxon>
    </lineage>
</organism>
<dbReference type="Gene3D" id="2.130.10.10">
    <property type="entry name" value="YVTN repeat-like/Quinoprotein amine dehydrogenase"/>
    <property type="match status" value="1"/>
</dbReference>
<dbReference type="AlphaFoldDB" id="A0A136IZB7"/>
<gene>
    <name evidence="2" type="ORF">Micbo1qcDRAFT_164783</name>
</gene>
<dbReference type="PANTHER" id="PTHR47199">
    <property type="entry name" value="PHOTOSYSTEM II STABILITY/ASSEMBLY FACTOR HCF136, CHLOROPLASTIC"/>
    <property type="match status" value="1"/>
</dbReference>
<evidence type="ECO:0000313" key="3">
    <source>
        <dbReference type="Proteomes" id="UP000070501"/>
    </source>
</evidence>
<dbReference type="SUPFAM" id="SSF50939">
    <property type="entry name" value="Sialidases"/>
    <property type="match status" value="1"/>
</dbReference>
<sequence>MSLTSVLVAAILSAPGVLAGPVLSRHQLRQNLGIPVPTWQLLDTGSTQQFRGLAPVTDRIAWVSGTNGTVLKTVDGGASWSSVGPPLPEADAALQFRDVQAWSADKALILSIGEGSDSRIYLTSDGGSTWTQTFVSQEQKAFYNCMDFDTEQHGLAVSDPVDGKFRLIETFNGGQSWAIIDPSGMPPALELEAGFSASGTCLETAAGRWYAAAGGVDPGRVFASPDGHTWDVADSTIFGGEASGVFTVQFKDARHGIALGGNFSAPTGNFNNAAWSDDGGRSWTPSSKFPGGYRSGSTWVPGLCNTAIAVGPTGSDISVDGGKTWHGFHNGSFDSVECVDARSCWASGPRGRVARLSLE</sequence>
<dbReference type="InterPro" id="IPR015943">
    <property type="entry name" value="WD40/YVTN_repeat-like_dom_sf"/>
</dbReference>
<dbReference type="InParanoid" id="A0A136IZB7"/>
<dbReference type="EMBL" id="KQ964253">
    <property type="protein sequence ID" value="KXJ90248.1"/>
    <property type="molecule type" value="Genomic_DNA"/>
</dbReference>
<dbReference type="PANTHER" id="PTHR47199:SF2">
    <property type="entry name" value="PHOTOSYSTEM II STABILITY_ASSEMBLY FACTOR HCF136, CHLOROPLASTIC"/>
    <property type="match status" value="1"/>
</dbReference>
<reference evidence="3" key="1">
    <citation type="submission" date="2016-02" db="EMBL/GenBank/DDBJ databases">
        <title>Draft genome sequence of Microdochium bolleyi, a fungal endophyte of beachgrass.</title>
        <authorList>
            <consortium name="DOE Joint Genome Institute"/>
            <person name="David A.S."/>
            <person name="May G."/>
            <person name="Haridas S."/>
            <person name="Lim J."/>
            <person name="Wang M."/>
            <person name="Labutti K."/>
            <person name="Lipzen A."/>
            <person name="Barry K."/>
            <person name="Grigoriev I.V."/>
        </authorList>
    </citation>
    <scope>NUCLEOTIDE SEQUENCE [LARGE SCALE GENOMIC DNA]</scope>
    <source>
        <strain evidence="3">J235TASD1</strain>
    </source>
</reference>
<accession>A0A136IZB7</accession>
<evidence type="ECO:0000313" key="2">
    <source>
        <dbReference type="EMBL" id="KXJ90248.1"/>
    </source>
</evidence>
<dbReference type="Proteomes" id="UP000070501">
    <property type="component" value="Unassembled WGS sequence"/>
</dbReference>